<reference evidence="2" key="1">
    <citation type="submission" date="2021-04" db="EMBL/GenBank/DDBJ databases">
        <authorList>
            <person name="Vanwijnsberghe S."/>
        </authorList>
    </citation>
    <scope>NUCLEOTIDE SEQUENCE</scope>
    <source>
        <strain evidence="2">LMG 31841</strain>
    </source>
</reference>
<name>A0A9N8S2B3_9BURK</name>
<feature type="signal peptide" evidence="1">
    <location>
        <begin position="1"/>
        <end position="32"/>
    </location>
</feature>
<evidence type="ECO:0008006" key="4">
    <source>
        <dbReference type="Google" id="ProtNLM"/>
    </source>
</evidence>
<comment type="caution">
    <text evidence="2">The sequence shown here is derived from an EMBL/GenBank/DDBJ whole genome shotgun (WGS) entry which is preliminary data.</text>
</comment>
<organism evidence="2 3">
    <name type="scientific">Paraburkholderia saeva</name>
    <dbReference type="NCBI Taxonomy" id="2777537"/>
    <lineage>
        <taxon>Bacteria</taxon>
        <taxon>Pseudomonadati</taxon>
        <taxon>Pseudomonadota</taxon>
        <taxon>Betaproteobacteria</taxon>
        <taxon>Burkholderiales</taxon>
        <taxon>Burkholderiaceae</taxon>
        <taxon>Paraburkholderia</taxon>
    </lineage>
</organism>
<dbReference type="EMBL" id="CAJQZC010000013">
    <property type="protein sequence ID" value="CAG4922939.1"/>
    <property type="molecule type" value="Genomic_DNA"/>
</dbReference>
<proteinExistence type="predicted"/>
<gene>
    <name evidence="2" type="ORF">LMG31841_05240</name>
</gene>
<keyword evidence="3" id="KW-1185">Reference proteome</keyword>
<evidence type="ECO:0000256" key="1">
    <source>
        <dbReference type="SAM" id="SignalP"/>
    </source>
</evidence>
<dbReference type="InterPro" id="IPR021333">
    <property type="entry name" value="DUF2946"/>
</dbReference>
<dbReference type="Pfam" id="PF11162">
    <property type="entry name" value="DUF2946"/>
    <property type="match status" value="1"/>
</dbReference>
<sequence length="127" mass="13552">MLRAGLQKIGCILGLLAILMATLAPTISQAMAASSRVDDMLSVYCSAQSQTSPDDGGNKSASHTTMSHLQACGYCNLLAHAPVLPTAMISFEASVWVIQHRAMTRFEHLQRVLPLTSAQPRAPPFAS</sequence>
<dbReference type="RefSeq" id="WP_228883178.1">
    <property type="nucleotide sequence ID" value="NZ_CAJQZC010000013.1"/>
</dbReference>
<dbReference type="AlphaFoldDB" id="A0A9N8S2B3"/>
<evidence type="ECO:0000313" key="3">
    <source>
        <dbReference type="Proteomes" id="UP000789704"/>
    </source>
</evidence>
<evidence type="ECO:0000313" key="2">
    <source>
        <dbReference type="EMBL" id="CAG4922939.1"/>
    </source>
</evidence>
<accession>A0A9N8S2B3</accession>
<feature type="chain" id="PRO_5040325686" description="DUF2946 domain-containing protein" evidence="1">
    <location>
        <begin position="33"/>
        <end position="127"/>
    </location>
</feature>
<dbReference type="Proteomes" id="UP000789704">
    <property type="component" value="Unassembled WGS sequence"/>
</dbReference>
<protein>
    <recommendedName>
        <fullName evidence="4">DUF2946 domain-containing protein</fullName>
    </recommendedName>
</protein>
<keyword evidence="1" id="KW-0732">Signal</keyword>